<dbReference type="InterPro" id="IPR000209">
    <property type="entry name" value="Peptidase_S8/S53_dom"/>
</dbReference>
<feature type="non-terminal residue" evidence="17">
    <location>
        <position position="1"/>
    </location>
</feature>
<evidence type="ECO:0000256" key="5">
    <source>
        <dbReference type="ARBA" id="ARBA00022729"/>
    </source>
</evidence>
<comment type="subcellular location">
    <subcellularLocation>
        <location evidence="2">Membrane</location>
    </subcellularLocation>
</comment>
<feature type="active site" description="Charge relay system" evidence="12 13">
    <location>
        <position position="268"/>
    </location>
</feature>
<dbReference type="PANTHER" id="PTHR42884">
    <property type="entry name" value="PROPROTEIN CONVERTASE SUBTILISIN/KEXIN-RELATED"/>
    <property type="match status" value="1"/>
</dbReference>
<dbReference type="FunFam" id="3.40.50.200:FF:000001">
    <property type="entry name" value="Furin 2, isoform B"/>
    <property type="match status" value="1"/>
</dbReference>
<dbReference type="GO" id="GO:0000139">
    <property type="term" value="C:Golgi membrane"/>
    <property type="evidence" value="ECO:0007669"/>
    <property type="project" value="TreeGrafter"/>
</dbReference>
<keyword evidence="3 13" id="KW-0645">Protease</keyword>
<keyword evidence="9" id="KW-0865">Zymogen</keyword>
<keyword evidence="8" id="KW-0472">Membrane</keyword>
<evidence type="ECO:0000256" key="6">
    <source>
        <dbReference type="ARBA" id="ARBA00022801"/>
    </source>
</evidence>
<comment type="caution">
    <text evidence="17">The sequence shown here is derived from an EMBL/GenBank/DDBJ whole genome shotgun (WGS) entry which is preliminary data.</text>
</comment>
<dbReference type="Gene3D" id="2.60.120.260">
    <property type="entry name" value="Galactose-binding domain-like"/>
    <property type="match status" value="1"/>
</dbReference>
<dbReference type="AlphaFoldDB" id="A0A267EBK3"/>
<dbReference type="GO" id="GO:0008104">
    <property type="term" value="P:intracellular protein localization"/>
    <property type="evidence" value="ECO:0007669"/>
    <property type="project" value="UniProtKB-ARBA"/>
</dbReference>
<sequence>VNPRRTNQIDQRVFTQEMLLMKRKLLGLIVGLHVLQSAASSDSLSVSKDSISDGEKDSASSGSHFTPYWAVQISGGVSAAKEVARRHGFHFVGQILPDIYSFRHRRLTRRSASPAGRNQRLLKSDRQVLWAEQQVARRRVKRDGIPPSFPKHGGSWIRDSTPQWRSRYAPAWQPDSGSNMNDEKWHKMWYMNDESRVWDGLAAPSMNIRKAWQMGYRGQNVVVCVLDDGIEWKHPDLRRNYDRKASFDANSNDKDPSARPTKNDENKHGTRCAGQISALGNNRLCVPGIAHEARIGAIRMLDGEVTDTVETVSLSYQTHYIDIYSSSWGPEDDGKTVEGPGRLTQQAFQIGVQSGRVGLGSIYIWASGNGGQKGDNCNTDGYTNSIYTLSVNSVSEFGAVPWYSEPCSSTLAATYSSGEERRERAIITTDLHGRCTESHTGTSASAPIAAGIAALVLSANPSLTWRDMQHLVVRGANPSPYLKSREWLVNGVGRRVSHDFGFGLMDAAAMVSLALNWTRVPEQRTCELWLRTDRGHQLPADVPPNYDRTFRLYSDGCLGTRHRVLYLEHVQAKVSLLASVRGRVQLWLHSPLGTVSQLLTKRKFDQKGQAGFHEWPFMTVHNWGETSNGTWKLRVRCDDCRATLQSWSLLLHGTADLPAHQVMPLVPKPRRAAFSTGDDYGGGVAGADGTGWADASRGGGRRETAAAAGAGSSYNKNNNNYYYYGVRYSPAAEVNHGGQDANSACGRLKALSSFLLKMLSCLLLLRAMQFEHS</sequence>
<evidence type="ECO:0000256" key="11">
    <source>
        <dbReference type="ARBA" id="ARBA00023180"/>
    </source>
</evidence>
<dbReference type="PANTHER" id="PTHR42884:SF3">
    <property type="entry name" value="FURIN-LIKE PROTEASE 1, ISOFORMS 1_1-X_2"/>
    <property type="match status" value="1"/>
</dbReference>
<comment type="cofactor">
    <cofactor evidence="1">
        <name>Ca(2+)</name>
        <dbReference type="ChEBI" id="CHEBI:29108"/>
    </cofactor>
</comment>
<keyword evidence="4" id="KW-0165">Cleavage on pair of basic residues</keyword>
<dbReference type="InterPro" id="IPR015500">
    <property type="entry name" value="Peptidase_S8_subtilisin-rel"/>
</dbReference>
<comment type="similarity">
    <text evidence="13 14">Belongs to the peptidase S8 family.</text>
</comment>
<dbReference type="InterPro" id="IPR002884">
    <property type="entry name" value="P_dom"/>
</dbReference>
<dbReference type="Proteomes" id="UP000215902">
    <property type="component" value="Unassembled WGS sequence"/>
</dbReference>
<evidence type="ECO:0000259" key="16">
    <source>
        <dbReference type="PROSITE" id="PS51829"/>
    </source>
</evidence>
<dbReference type="FunFam" id="2.60.120.260:FF:000006">
    <property type="entry name" value="Proprotein convertase subtilisin/kexin type 5"/>
    <property type="match status" value="1"/>
</dbReference>
<keyword evidence="6 13" id="KW-0378">Hydrolase</keyword>
<evidence type="ECO:0000313" key="18">
    <source>
        <dbReference type="Proteomes" id="UP000215902"/>
    </source>
</evidence>
<dbReference type="InterPro" id="IPR023827">
    <property type="entry name" value="Peptidase_S8_Asp-AS"/>
</dbReference>
<dbReference type="EMBL" id="NIVC01002393">
    <property type="protein sequence ID" value="PAA58274.1"/>
    <property type="molecule type" value="Genomic_DNA"/>
</dbReference>
<evidence type="ECO:0000313" key="17">
    <source>
        <dbReference type="EMBL" id="PAA58274.1"/>
    </source>
</evidence>
<name>A0A267EBK3_9PLAT</name>
<dbReference type="SUPFAM" id="SSF54897">
    <property type="entry name" value="Protease propeptides/inhibitors"/>
    <property type="match status" value="1"/>
</dbReference>
<dbReference type="CDD" id="cd04059">
    <property type="entry name" value="Peptidases_S8_Protein_convertases_Kexins_Furin-like"/>
    <property type="match status" value="1"/>
</dbReference>
<dbReference type="InterPro" id="IPR008979">
    <property type="entry name" value="Galactose-bd-like_sf"/>
</dbReference>
<dbReference type="GO" id="GO:0004252">
    <property type="term" value="F:serine-type endopeptidase activity"/>
    <property type="evidence" value="ECO:0007669"/>
    <property type="project" value="UniProtKB-UniRule"/>
</dbReference>
<dbReference type="PROSITE" id="PS51892">
    <property type="entry name" value="SUBTILASE"/>
    <property type="match status" value="1"/>
</dbReference>
<accession>A0A267EBK3</accession>
<dbReference type="Gene3D" id="3.30.70.850">
    <property type="entry name" value="Peptidase S8, pro-domain"/>
    <property type="match status" value="1"/>
</dbReference>
<evidence type="ECO:0000256" key="1">
    <source>
        <dbReference type="ARBA" id="ARBA00001913"/>
    </source>
</evidence>
<evidence type="ECO:0000256" key="4">
    <source>
        <dbReference type="ARBA" id="ARBA00022685"/>
    </source>
</evidence>
<dbReference type="STRING" id="282301.A0A267EBK3"/>
<dbReference type="InterPro" id="IPR032815">
    <property type="entry name" value="S8_pro-domain"/>
</dbReference>
<dbReference type="GO" id="GO:0005802">
    <property type="term" value="C:trans-Golgi network"/>
    <property type="evidence" value="ECO:0007669"/>
    <property type="project" value="TreeGrafter"/>
</dbReference>
<proteinExistence type="inferred from homology"/>
<dbReference type="PROSITE" id="PS51829">
    <property type="entry name" value="P_HOMO_B"/>
    <property type="match status" value="1"/>
</dbReference>
<organism evidence="17 18">
    <name type="scientific">Macrostomum lignano</name>
    <dbReference type="NCBI Taxonomy" id="282301"/>
    <lineage>
        <taxon>Eukaryota</taxon>
        <taxon>Metazoa</taxon>
        <taxon>Spiralia</taxon>
        <taxon>Lophotrochozoa</taxon>
        <taxon>Platyhelminthes</taxon>
        <taxon>Rhabditophora</taxon>
        <taxon>Macrostomorpha</taxon>
        <taxon>Macrostomida</taxon>
        <taxon>Macrostomidae</taxon>
        <taxon>Macrostomum</taxon>
    </lineage>
</organism>
<evidence type="ECO:0000256" key="14">
    <source>
        <dbReference type="RuleBase" id="RU003355"/>
    </source>
</evidence>
<keyword evidence="18" id="KW-1185">Reference proteome</keyword>
<evidence type="ECO:0000256" key="2">
    <source>
        <dbReference type="ARBA" id="ARBA00004370"/>
    </source>
</evidence>
<dbReference type="Gene3D" id="3.40.50.200">
    <property type="entry name" value="Peptidase S8/S53 domain"/>
    <property type="match status" value="1"/>
</dbReference>
<dbReference type="InterPro" id="IPR034182">
    <property type="entry name" value="Kexin/furin"/>
</dbReference>
<dbReference type="PRINTS" id="PR00723">
    <property type="entry name" value="SUBTILISIN"/>
</dbReference>
<keyword evidence="5" id="KW-0732">Signal</keyword>
<dbReference type="InterPro" id="IPR023828">
    <property type="entry name" value="Peptidase_S8_Ser-AS"/>
</dbReference>
<keyword evidence="11" id="KW-0325">Glycoprotein</keyword>
<dbReference type="GO" id="GO:0008038">
    <property type="term" value="P:neuron recognition"/>
    <property type="evidence" value="ECO:0007669"/>
    <property type="project" value="UniProtKB-ARBA"/>
</dbReference>
<feature type="compositionally biased region" description="Basic and acidic residues" evidence="15">
    <location>
        <begin position="243"/>
        <end position="268"/>
    </location>
</feature>
<dbReference type="SUPFAM" id="SSF52743">
    <property type="entry name" value="Subtilisin-like"/>
    <property type="match status" value="1"/>
</dbReference>
<dbReference type="Pfam" id="PF00082">
    <property type="entry name" value="Peptidase_S8"/>
    <property type="match status" value="1"/>
</dbReference>
<dbReference type="InterPro" id="IPR036852">
    <property type="entry name" value="Peptidase_S8/S53_dom_sf"/>
</dbReference>
<dbReference type="PROSITE" id="PS00136">
    <property type="entry name" value="SUBTILASE_ASP"/>
    <property type="match status" value="1"/>
</dbReference>
<evidence type="ECO:0000256" key="13">
    <source>
        <dbReference type="PROSITE-ProRule" id="PRU01240"/>
    </source>
</evidence>
<dbReference type="InterPro" id="IPR038466">
    <property type="entry name" value="S8_pro-domain_sf"/>
</dbReference>
<dbReference type="InterPro" id="IPR022398">
    <property type="entry name" value="Peptidase_S8_His-AS"/>
</dbReference>
<evidence type="ECO:0000256" key="9">
    <source>
        <dbReference type="ARBA" id="ARBA00023145"/>
    </source>
</evidence>
<gene>
    <name evidence="17" type="ORF">BOX15_Mlig013506g1</name>
</gene>
<dbReference type="SUPFAM" id="SSF49785">
    <property type="entry name" value="Galactose-binding domain-like"/>
    <property type="match status" value="1"/>
</dbReference>
<feature type="active site" description="Charge relay system" evidence="12 13">
    <location>
        <position position="443"/>
    </location>
</feature>
<dbReference type="PROSITE" id="PS00138">
    <property type="entry name" value="SUBTILASE_SER"/>
    <property type="match status" value="1"/>
</dbReference>
<protein>
    <recommendedName>
        <fullName evidence="16">P/Homo B domain-containing protein</fullName>
    </recommendedName>
</protein>
<evidence type="ECO:0000256" key="8">
    <source>
        <dbReference type="ARBA" id="ARBA00023136"/>
    </source>
</evidence>
<keyword evidence="7 13" id="KW-0720">Serine protease</keyword>
<evidence type="ECO:0000256" key="15">
    <source>
        <dbReference type="SAM" id="MobiDB-lite"/>
    </source>
</evidence>
<evidence type="ECO:0000256" key="3">
    <source>
        <dbReference type="ARBA" id="ARBA00022670"/>
    </source>
</evidence>
<dbReference type="GO" id="GO:0016486">
    <property type="term" value="P:peptide hormone processing"/>
    <property type="evidence" value="ECO:0007669"/>
    <property type="project" value="TreeGrafter"/>
</dbReference>
<feature type="region of interest" description="Disordered" evidence="15">
    <location>
        <begin position="243"/>
        <end position="270"/>
    </location>
</feature>
<dbReference type="OrthoDB" id="300641at2759"/>
<evidence type="ECO:0000256" key="12">
    <source>
        <dbReference type="PIRSR" id="PIRSR615500-1"/>
    </source>
</evidence>
<keyword evidence="10" id="KW-1015">Disulfide bond</keyword>
<feature type="domain" description="P/Homo B" evidence="16">
    <location>
        <begin position="519"/>
        <end position="657"/>
    </location>
</feature>
<dbReference type="PROSITE" id="PS00137">
    <property type="entry name" value="SUBTILASE_HIS"/>
    <property type="match status" value="1"/>
</dbReference>
<dbReference type="FunFam" id="3.30.70.850:FF:000001">
    <property type="entry name" value="Proprotein convertase subtilisin/kexin type 5"/>
    <property type="match status" value="1"/>
</dbReference>
<dbReference type="Pfam" id="PF16470">
    <property type="entry name" value="S8_pro-domain"/>
    <property type="match status" value="1"/>
</dbReference>
<feature type="active site" description="Charge relay system" evidence="12 13">
    <location>
        <position position="227"/>
    </location>
</feature>
<evidence type="ECO:0000256" key="7">
    <source>
        <dbReference type="ARBA" id="ARBA00022825"/>
    </source>
</evidence>
<dbReference type="Pfam" id="PF01483">
    <property type="entry name" value="P_proprotein"/>
    <property type="match status" value="1"/>
</dbReference>
<evidence type="ECO:0000256" key="10">
    <source>
        <dbReference type="ARBA" id="ARBA00023157"/>
    </source>
</evidence>
<reference evidence="17 18" key="1">
    <citation type="submission" date="2017-06" db="EMBL/GenBank/DDBJ databases">
        <title>A platform for efficient transgenesis in Macrostomum lignano, a flatworm model organism for stem cell research.</title>
        <authorList>
            <person name="Berezikov E."/>
        </authorList>
    </citation>
    <scope>NUCLEOTIDE SEQUENCE [LARGE SCALE GENOMIC DNA]</scope>
    <source>
        <strain evidence="17">DV1</strain>
        <tissue evidence="17">Whole organism</tissue>
    </source>
</reference>